<keyword evidence="2" id="KW-1185">Reference proteome</keyword>
<proteinExistence type="predicted"/>
<protein>
    <submittedName>
        <fullName evidence="1">Uncharacterized protein</fullName>
    </submittedName>
</protein>
<dbReference type="EMBL" id="OW152814">
    <property type="protein sequence ID" value="CAH2050123.1"/>
    <property type="molecule type" value="Genomic_DNA"/>
</dbReference>
<dbReference type="SMART" id="SM00696">
    <property type="entry name" value="DM9"/>
    <property type="match status" value="1"/>
</dbReference>
<feature type="non-terminal residue" evidence="1">
    <location>
        <position position="92"/>
    </location>
</feature>
<reference evidence="1" key="1">
    <citation type="submission" date="2022-03" db="EMBL/GenBank/DDBJ databases">
        <authorList>
            <person name="Martin H S."/>
        </authorList>
    </citation>
    <scope>NUCLEOTIDE SEQUENCE</scope>
</reference>
<dbReference type="InterPro" id="IPR006616">
    <property type="entry name" value="DM9_repeat"/>
</dbReference>
<gene>
    <name evidence="1" type="ORF">IPOD504_LOCUS7248</name>
</gene>
<dbReference type="Proteomes" id="UP000837857">
    <property type="component" value="Chromosome 2"/>
</dbReference>
<sequence length="92" mass="10259">MQTSITSPAHERVVVMCNVQVMCNAAVQWVAWRAGPPPARAVRVGEVYVGRVRHRASHLLGPVLPPRCRCHVLMFGRPVAFHCYELLVADET</sequence>
<accession>A0ABN8I9Z1</accession>
<evidence type="ECO:0000313" key="1">
    <source>
        <dbReference type="EMBL" id="CAH2050123.1"/>
    </source>
</evidence>
<name>A0ABN8I9Z1_9NEOP</name>
<organism evidence="1 2">
    <name type="scientific">Iphiclides podalirius</name>
    <name type="common">scarce swallowtail</name>
    <dbReference type="NCBI Taxonomy" id="110791"/>
    <lineage>
        <taxon>Eukaryota</taxon>
        <taxon>Metazoa</taxon>
        <taxon>Ecdysozoa</taxon>
        <taxon>Arthropoda</taxon>
        <taxon>Hexapoda</taxon>
        <taxon>Insecta</taxon>
        <taxon>Pterygota</taxon>
        <taxon>Neoptera</taxon>
        <taxon>Endopterygota</taxon>
        <taxon>Lepidoptera</taxon>
        <taxon>Glossata</taxon>
        <taxon>Ditrysia</taxon>
        <taxon>Papilionoidea</taxon>
        <taxon>Papilionidae</taxon>
        <taxon>Papilioninae</taxon>
        <taxon>Iphiclides</taxon>
    </lineage>
</organism>
<evidence type="ECO:0000313" key="2">
    <source>
        <dbReference type="Proteomes" id="UP000837857"/>
    </source>
</evidence>